<organism evidence="11 12">
    <name type="scientific">Albidovulum sediminicola</name>
    <dbReference type="NCBI Taxonomy" id="2984331"/>
    <lineage>
        <taxon>Bacteria</taxon>
        <taxon>Pseudomonadati</taxon>
        <taxon>Pseudomonadota</taxon>
        <taxon>Alphaproteobacteria</taxon>
        <taxon>Rhodobacterales</taxon>
        <taxon>Paracoccaceae</taxon>
        <taxon>Albidovulum</taxon>
    </lineage>
</organism>
<sequence>MSGLERGRYVARFAASAGDLEAVLALRAQAFRGGADDRDAWDDRCRHLLVAPRDGGPVLASCRVLLLPSGEAFADSYSAQFYDVPAMTRIRSPMAELGRLCLAPVATQDPDVLRLLWAALTRALGEGGVTRLFGCSSFPGADPARHAPALRLLAARYLLAAPWQVAARTAERVVLTGGSTADPDVARAGLPPLLRSYLAMGGRVGAEAVIDRDLDTLHVFTLVDVAAMPLARLAALQAMARQGQ</sequence>
<gene>
    <name evidence="11" type="ORF">OE647_08290</name>
</gene>
<protein>
    <recommendedName>
        <fullName evidence="8">L-ornithine N(alpha)-acyltransferase</fullName>
        <ecNumber evidence="7">2.3.2.30</ecNumber>
    </recommendedName>
</protein>
<comment type="similarity">
    <text evidence="6">Belongs to the acetyltransferase family. OlsB subfamily.</text>
</comment>
<evidence type="ECO:0000313" key="12">
    <source>
        <dbReference type="Proteomes" id="UP001652503"/>
    </source>
</evidence>
<evidence type="ECO:0000256" key="6">
    <source>
        <dbReference type="ARBA" id="ARBA00038095"/>
    </source>
</evidence>
<keyword evidence="3 11" id="KW-0808">Transferase</keyword>
<keyword evidence="4" id="KW-0443">Lipid metabolism</keyword>
<evidence type="ECO:0000256" key="9">
    <source>
        <dbReference type="ARBA" id="ARBA00045724"/>
    </source>
</evidence>
<keyword evidence="5 11" id="KW-0012">Acyltransferase</keyword>
<dbReference type="SUPFAM" id="SSF55729">
    <property type="entry name" value="Acyl-CoA N-acyltransferases (Nat)"/>
    <property type="match status" value="1"/>
</dbReference>
<dbReference type="EC" id="2.3.2.30" evidence="7"/>
<evidence type="ECO:0000256" key="2">
    <source>
        <dbReference type="ARBA" id="ARBA00022516"/>
    </source>
</evidence>
<evidence type="ECO:0000256" key="8">
    <source>
        <dbReference type="ARBA" id="ARBA00039866"/>
    </source>
</evidence>
<dbReference type="PANTHER" id="PTHR37323">
    <property type="entry name" value="GCN5-RELATED N-ACETYLTRANSFERASE"/>
    <property type="match status" value="1"/>
</dbReference>
<dbReference type="Gene3D" id="3.40.630.30">
    <property type="match status" value="1"/>
</dbReference>
<dbReference type="InterPro" id="IPR016181">
    <property type="entry name" value="Acyl_CoA_acyltransferase"/>
</dbReference>
<dbReference type="EMBL" id="JAOWLA010000006">
    <property type="protein sequence ID" value="MCV2864735.1"/>
    <property type="molecule type" value="Genomic_DNA"/>
</dbReference>
<evidence type="ECO:0000256" key="3">
    <source>
        <dbReference type="ARBA" id="ARBA00022679"/>
    </source>
</evidence>
<evidence type="ECO:0000256" key="4">
    <source>
        <dbReference type="ARBA" id="ARBA00023098"/>
    </source>
</evidence>
<keyword evidence="12" id="KW-1185">Reference proteome</keyword>
<keyword evidence="2" id="KW-0444">Lipid biosynthesis</keyword>
<evidence type="ECO:0000256" key="1">
    <source>
        <dbReference type="ARBA" id="ARBA00005189"/>
    </source>
</evidence>
<dbReference type="Proteomes" id="UP001652503">
    <property type="component" value="Unassembled WGS sequence"/>
</dbReference>
<comment type="caution">
    <text evidence="11">The sequence shown here is derived from an EMBL/GenBank/DDBJ whole genome shotgun (WGS) entry which is preliminary data.</text>
</comment>
<evidence type="ECO:0000313" key="11">
    <source>
        <dbReference type="EMBL" id="MCV2864735.1"/>
    </source>
</evidence>
<dbReference type="Pfam" id="PF13444">
    <property type="entry name" value="Acetyltransf_5"/>
    <property type="match status" value="1"/>
</dbReference>
<comment type="function">
    <text evidence="9">Catalyzes the first step in the biosynthesis of ornithine lipids, which are phosphorus-free membrane lipids. Catalyzes the 3-hydroxyacyl-acyl carrier protein-dependent acylation of ornithine to form lyso-ornithine lipid (LOL).</text>
</comment>
<evidence type="ECO:0000256" key="10">
    <source>
        <dbReference type="ARBA" id="ARBA00047785"/>
    </source>
</evidence>
<accession>A0ABT2Z0R1</accession>
<dbReference type="PANTHER" id="PTHR37323:SF1">
    <property type="entry name" value="L-ORNITHINE N(ALPHA)-ACYLTRANSFERASE"/>
    <property type="match status" value="1"/>
</dbReference>
<reference evidence="11 12" key="1">
    <citation type="submission" date="2022-10" db="EMBL/GenBank/DDBJ databases">
        <title>Defluviimonas sp. nov., isolated from ocean surface water.</title>
        <authorList>
            <person name="He W."/>
            <person name="Wang L."/>
            <person name="Zhang D.-F."/>
        </authorList>
    </citation>
    <scope>NUCLEOTIDE SEQUENCE [LARGE SCALE GENOMIC DNA]</scope>
    <source>
        <strain evidence="11 12">WL0075</strain>
    </source>
</reference>
<evidence type="ECO:0000256" key="5">
    <source>
        <dbReference type="ARBA" id="ARBA00023315"/>
    </source>
</evidence>
<comment type="pathway">
    <text evidence="1">Lipid metabolism.</text>
</comment>
<name>A0ABT2Z0R1_9RHOB</name>
<dbReference type="RefSeq" id="WP_263721251.1">
    <property type="nucleotide sequence ID" value="NZ_JAOWLA010000006.1"/>
</dbReference>
<comment type="catalytic activity">
    <reaction evidence="10">
        <text>a (3R)-hydroxyacyl-[ACP] + L-ornithine = a lyso-ornithine lipid + holo-[ACP] + H(+)</text>
        <dbReference type="Rhea" id="RHEA:20633"/>
        <dbReference type="Rhea" id="RHEA-COMP:9685"/>
        <dbReference type="Rhea" id="RHEA-COMP:9945"/>
        <dbReference type="ChEBI" id="CHEBI:15378"/>
        <dbReference type="ChEBI" id="CHEBI:46911"/>
        <dbReference type="ChEBI" id="CHEBI:64479"/>
        <dbReference type="ChEBI" id="CHEBI:78827"/>
        <dbReference type="ChEBI" id="CHEBI:138482"/>
        <dbReference type="EC" id="2.3.2.30"/>
    </reaction>
    <physiologicalReaction direction="left-to-right" evidence="10">
        <dbReference type="Rhea" id="RHEA:20634"/>
    </physiologicalReaction>
</comment>
<proteinExistence type="inferred from homology"/>
<dbReference type="InterPro" id="IPR052351">
    <property type="entry name" value="Ornithine_N-alpha-AT"/>
</dbReference>
<dbReference type="GO" id="GO:0016746">
    <property type="term" value="F:acyltransferase activity"/>
    <property type="evidence" value="ECO:0007669"/>
    <property type="project" value="UniProtKB-KW"/>
</dbReference>
<evidence type="ECO:0000256" key="7">
    <source>
        <dbReference type="ARBA" id="ARBA00039058"/>
    </source>
</evidence>